<feature type="compositionally biased region" description="Acidic residues" evidence="9">
    <location>
        <begin position="472"/>
        <end position="481"/>
    </location>
</feature>
<dbReference type="Gene3D" id="1.10.460.10">
    <property type="entry name" value="Topoisomerase I, domain 2"/>
    <property type="match status" value="1"/>
</dbReference>
<feature type="active site" description="O-(5'-phospho-DNA)-tyrosine intermediate" evidence="8">
    <location>
        <position position="328"/>
    </location>
</feature>
<dbReference type="RefSeq" id="WP_107882363.1">
    <property type="nucleotide sequence ID" value="NZ_PYSG01000002.1"/>
</dbReference>
<comment type="caution">
    <text evidence="12">The sequence shown here is derived from an EMBL/GenBank/DDBJ whole genome shotgun (WGS) entry which is preliminary data.</text>
</comment>
<evidence type="ECO:0000256" key="8">
    <source>
        <dbReference type="HAMAP-Rule" id="MF_00953"/>
    </source>
</evidence>
<reference evidence="12 13" key="1">
    <citation type="submission" date="2018-03" db="EMBL/GenBank/DDBJ databases">
        <authorList>
            <person name="Dailey F.E."/>
        </authorList>
    </citation>
    <scope>NUCLEOTIDE SEQUENCE [LARGE SCALE GENOMIC DNA]</scope>
    <source>
        <strain evidence="12 13">CW7</strain>
    </source>
</reference>
<reference evidence="12 13" key="2">
    <citation type="submission" date="2018-04" db="EMBL/GenBank/DDBJ databases">
        <title>Genomic sequence of a freshwater isolate of Shewanella morhuae.</title>
        <authorList>
            <person name="Castillo D.E."/>
            <person name="Gram L."/>
        </authorList>
    </citation>
    <scope>NUCLEOTIDE SEQUENCE [LARGE SCALE GENOMIC DNA]</scope>
    <source>
        <strain evidence="12 13">CW7</strain>
    </source>
</reference>
<evidence type="ECO:0000256" key="9">
    <source>
        <dbReference type="SAM" id="MobiDB-lite"/>
    </source>
</evidence>
<comment type="function">
    <text evidence="8">Releases the supercoiling and torsional tension of DNA, which is introduced during the DNA replication and transcription, by transiently cleaving and rejoining one strand of the DNA duplex. Introduces a single-strand break via transesterification at a target site in duplex DNA. The scissile phosphodiester is attacked by the catalytic tyrosine of the enzyme, resulting in the formation of a DNA-(5'-phosphotyrosyl)-enzyme intermediate and the expulsion of a 3'-OH DNA strand. The free DNA strand then undergoes passage around the unbroken strand, thus removing DNA supercoils. Finally, in the religation step, the DNA 3'-OH attacks the covalent intermediate to expel the active-site tyrosine and restore the DNA phosphodiester backbone.</text>
</comment>
<gene>
    <name evidence="8" type="primary">topB</name>
    <name evidence="12" type="ORF">C9I43_04485</name>
</gene>
<dbReference type="InterPro" id="IPR006171">
    <property type="entry name" value="TOPRIM_dom"/>
</dbReference>
<dbReference type="Gene3D" id="3.40.50.140">
    <property type="match status" value="1"/>
</dbReference>
<dbReference type="InterPro" id="IPR034144">
    <property type="entry name" value="TOPRIM_TopoIII"/>
</dbReference>
<organism evidence="12 13">
    <name type="scientific">Shewanella morhuae</name>
    <dbReference type="NCBI Taxonomy" id="365591"/>
    <lineage>
        <taxon>Bacteria</taxon>
        <taxon>Pseudomonadati</taxon>
        <taxon>Pseudomonadota</taxon>
        <taxon>Gammaproteobacteria</taxon>
        <taxon>Alteromonadales</taxon>
        <taxon>Shewanellaceae</taxon>
        <taxon>Shewanella</taxon>
    </lineage>
</organism>
<dbReference type="EC" id="5.6.2.1" evidence="8"/>
<evidence type="ECO:0000259" key="11">
    <source>
        <dbReference type="PROSITE" id="PS52039"/>
    </source>
</evidence>
<feature type="binding site" evidence="8">
    <location>
        <position position="105"/>
    </location>
    <ligand>
        <name>Mg(2+)</name>
        <dbReference type="ChEBI" id="CHEBI:18420"/>
        <label>2</label>
    </ligand>
</feature>
<keyword evidence="5 8" id="KW-0799">Topoisomerase</keyword>
<dbReference type="Proteomes" id="UP000240506">
    <property type="component" value="Unassembled WGS sequence"/>
</dbReference>
<keyword evidence="6 8" id="KW-0238">DNA-binding</keyword>
<dbReference type="InterPro" id="IPR013497">
    <property type="entry name" value="Topo_IA_cen"/>
</dbReference>
<comment type="caution">
    <text evidence="8">Lacks conserved residue(s) required for the propagation of feature annotation.</text>
</comment>
<evidence type="ECO:0000256" key="6">
    <source>
        <dbReference type="ARBA" id="ARBA00023125"/>
    </source>
</evidence>
<dbReference type="InterPro" id="IPR003602">
    <property type="entry name" value="Topo_IA_DNA-bd_dom"/>
</dbReference>
<keyword evidence="4 8" id="KW-0460">Magnesium</keyword>
<keyword evidence="13" id="KW-1185">Reference proteome</keyword>
<dbReference type="HAMAP" id="MF_00953">
    <property type="entry name" value="Topoisom_3_prok"/>
    <property type="match status" value="1"/>
</dbReference>
<dbReference type="NCBIfam" id="TIGR01056">
    <property type="entry name" value="topB"/>
    <property type="match status" value="1"/>
</dbReference>
<keyword evidence="3 8" id="KW-0479">Metal-binding</keyword>
<feature type="site" description="Interaction with DNA" evidence="8">
    <location>
        <position position="178"/>
    </location>
</feature>
<feature type="binding site" evidence="8">
    <location>
        <position position="103"/>
    </location>
    <ligand>
        <name>Mg(2+)</name>
        <dbReference type="ChEBI" id="CHEBI:18420"/>
        <label>2</label>
    </ligand>
</feature>
<name>A0ABX5HUK9_9GAMM</name>
<comment type="cofactor">
    <cofactor evidence="8">
        <name>Mg(2+)</name>
        <dbReference type="ChEBI" id="CHEBI:18420"/>
    </cofactor>
    <text evidence="8">Binds two Mg(2+) per subunit.</text>
</comment>
<dbReference type="PANTHER" id="PTHR11390">
    <property type="entry name" value="PROKARYOTIC DNA TOPOISOMERASE"/>
    <property type="match status" value="1"/>
</dbReference>
<proteinExistence type="inferred from homology"/>
<evidence type="ECO:0000259" key="10">
    <source>
        <dbReference type="PROSITE" id="PS50880"/>
    </source>
</evidence>
<dbReference type="InterPro" id="IPR023406">
    <property type="entry name" value="Topo_IA_AS"/>
</dbReference>
<dbReference type="PRINTS" id="PR00417">
    <property type="entry name" value="PRTPISMRASEI"/>
</dbReference>
<evidence type="ECO:0000256" key="1">
    <source>
        <dbReference type="ARBA" id="ARBA00000213"/>
    </source>
</evidence>
<feature type="site" description="Interaction with DNA" evidence="8">
    <location>
        <position position="170"/>
    </location>
</feature>
<sequence length="696" mass="76870">MILYIAEKPSLGRAIADVLPKPHKKGDGFIEAANGDCVSWCVGHLLEQAEPDAYNPEFKSWKFEHLPIVPDKWQLKPKATTRSQLTVLKRLVKQANTLVNAGDPDREGQLLVDEVIAYLGVTGDKLHQTQRLLISDLNPQAVKRALTQLRSNREFIPLSTSALARSRADWLYGMNMTRAYTIQGKKVGYQGVLSVGRVQTPLLGLVVRRDEEIANFQSKPFYEVLAHLATQKQETFSAKWRPSEACLPYMDEEGRVLARGLAQNVVSRINDKSAVITQLVSKDKKQYPPLPYSLSALQIDAAKRFGMSAKDVLDTCQSLYERHKLITYPRSDSRYLPVEQHSLAPLVLKAVSGGAAELLQQVDAPDHRLKSKAWDDKKVDAHHAIVPTEKTANLSSLSLREKQLYLHVARQYLAQFYPAYCYGETTVQVTIEGGLFNTKARQDKSLGWKQLFARQESHGNKSIEKKPADESTSTDDADNDEFSGQLPPLTLGQVLHCTQGELLEKNTQPPKAFTDATLLGAMTGINRYVTDANIRKILKETDGLGTEATRAGIIELLFKRSFLQRLGKSIVSTEVGKGLINSLPVSATSPDMTALWEASLNSICRKETSYQAFMQPLLDTLFTLIQNAGAQLPTALNGLKGQGYGKSTSGKSGYRKSTYRKASNGLKTTATKASGAKNSVTKNSGTKSRARKPLAI</sequence>
<feature type="region of interest" description="Interaction with DNA" evidence="8">
    <location>
        <begin position="194"/>
        <end position="199"/>
    </location>
</feature>
<dbReference type="EMBL" id="PYSG01000002">
    <property type="protein sequence ID" value="PTA49832.1"/>
    <property type="molecule type" value="Genomic_DNA"/>
</dbReference>
<evidence type="ECO:0000256" key="4">
    <source>
        <dbReference type="ARBA" id="ARBA00022842"/>
    </source>
</evidence>
<dbReference type="SMART" id="SM00437">
    <property type="entry name" value="TOP1Ac"/>
    <property type="match status" value="1"/>
</dbReference>
<evidence type="ECO:0000313" key="12">
    <source>
        <dbReference type="EMBL" id="PTA49832.1"/>
    </source>
</evidence>
<protein>
    <recommendedName>
        <fullName evidence="8">DNA topoisomerase 3</fullName>
        <ecNumber evidence="8">5.6.2.1</ecNumber>
    </recommendedName>
    <alternativeName>
        <fullName evidence="8">DNA topoisomerase III</fullName>
    </alternativeName>
</protein>
<dbReference type="CDD" id="cd03362">
    <property type="entry name" value="TOPRIM_TopoIA_TopoIII"/>
    <property type="match status" value="1"/>
</dbReference>
<dbReference type="InterPro" id="IPR000380">
    <property type="entry name" value="Topo_IA"/>
</dbReference>
<feature type="compositionally biased region" description="Polar residues" evidence="9">
    <location>
        <begin position="665"/>
        <end position="687"/>
    </location>
</feature>
<dbReference type="PROSITE" id="PS00396">
    <property type="entry name" value="TOPO_IA_1"/>
    <property type="match status" value="1"/>
</dbReference>
<dbReference type="InterPro" id="IPR003601">
    <property type="entry name" value="Topo_IA_2"/>
</dbReference>
<dbReference type="CDD" id="cd00186">
    <property type="entry name" value="TOP1Ac"/>
    <property type="match status" value="1"/>
</dbReference>
<evidence type="ECO:0000256" key="2">
    <source>
        <dbReference type="ARBA" id="ARBA00009446"/>
    </source>
</evidence>
<dbReference type="InterPro" id="IPR023405">
    <property type="entry name" value="Topo_IA_core_domain"/>
</dbReference>
<dbReference type="InterPro" id="IPR013826">
    <property type="entry name" value="Topo_IA_cen_sub3"/>
</dbReference>
<dbReference type="Pfam" id="PF01751">
    <property type="entry name" value="Toprim"/>
    <property type="match status" value="1"/>
</dbReference>
<feature type="binding site" evidence="8">
    <location>
        <position position="103"/>
    </location>
    <ligand>
        <name>Mg(2+)</name>
        <dbReference type="ChEBI" id="CHEBI:18420"/>
        <label>1</label>
        <note>catalytic</note>
    </ligand>
</feature>
<evidence type="ECO:0000256" key="5">
    <source>
        <dbReference type="ARBA" id="ARBA00023029"/>
    </source>
</evidence>
<dbReference type="Gene3D" id="1.10.290.10">
    <property type="entry name" value="Topoisomerase I, domain 4"/>
    <property type="match status" value="1"/>
</dbReference>
<dbReference type="PROSITE" id="PS50880">
    <property type="entry name" value="TOPRIM"/>
    <property type="match status" value="1"/>
</dbReference>
<keyword evidence="7 8" id="KW-0413">Isomerase</keyword>
<feature type="region of interest" description="Disordered" evidence="9">
    <location>
        <begin position="457"/>
        <end position="483"/>
    </location>
</feature>
<dbReference type="SUPFAM" id="SSF56712">
    <property type="entry name" value="Prokaryotic type I DNA topoisomerase"/>
    <property type="match status" value="1"/>
</dbReference>
<comment type="catalytic activity">
    <reaction evidence="1 8">
        <text>ATP-independent breakage of single-stranded DNA, followed by passage and rejoining.</text>
        <dbReference type="EC" id="5.6.2.1"/>
    </reaction>
</comment>
<feature type="domain" description="Toprim" evidence="10">
    <location>
        <begin position="1"/>
        <end position="134"/>
    </location>
</feature>
<evidence type="ECO:0000256" key="7">
    <source>
        <dbReference type="ARBA" id="ARBA00023235"/>
    </source>
</evidence>
<dbReference type="Gene3D" id="2.70.20.10">
    <property type="entry name" value="Topoisomerase I, domain 3"/>
    <property type="match status" value="1"/>
</dbReference>
<dbReference type="InterPro" id="IPR013824">
    <property type="entry name" value="Topo_IA_cen_sub1"/>
</dbReference>
<evidence type="ECO:0000313" key="13">
    <source>
        <dbReference type="Proteomes" id="UP000240506"/>
    </source>
</evidence>
<feature type="binding site" evidence="8">
    <location>
        <position position="7"/>
    </location>
    <ligand>
        <name>Mg(2+)</name>
        <dbReference type="ChEBI" id="CHEBI:18420"/>
        <label>1</label>
        <note>catalytic</note>
    </ligand>
</feature>
<dbReference type="PROSITE" id="PS52039">
    <property type="entry name" value="TOPO_IA_2"/>
    <property type="match status" value="1"/>
</dbReference>
<dbReference type="SMART" id="SM00436">
    <property type="entry name" value="TOP1Bc"/>
    <property type="match status" value="1"/>
</dbReference>
<feature type="site" description="Interaction with DNA" evidence="8">
    <location>
        <position position="330"/>
    </location>
</feature>
<feature type="region of interest" description="Disordered" evidence="9">
    <location>
        <begin position="641"/>
        <end position="696"/>
    </location>
</feature>
<feature type="site" description="Interaction with DNA" evidence="8">
    <location>
        <position position="61"/>
    </location>
</feature>
<dbReference type="InterPro" id="IPR013825">
    <property type="entry name" value="Topo_IA_cen_sub2"/>
</dbReference>
<dbReference type="InterPro" id="IPR005738">
    <property type="entry name" value="TopoIII"/>
</dbReference>
<dbReference type="SMART" id="SM00493">
    <property type="entry name" value="TOPRIM"/>
    <property type="match status" value="1"/>
</dbReference>
<comment type="similarity">
    <text evidence="2 8">Belongs to the type IA topoisomerase family.</text>
</comment>
<evidence type="ECO:0000256" key="3">
    <source>
        <dbReference type="ARBA" id="ARBA00022723"/>
    </source>
</evidence>
<feature type="domain" description="Topo IA-type catalytic" evidence="11">
    <location>
        <begin position="155"/>
        <end position="625"/>
    </location>
</feature>
<dbReference type="Pfam" id="PF01131">
    <property type="entry name" value="Topoisom_bac"/>
    <property type="match status" value="1"/>
</dbReference>
<feature type="compositionally biased region" description="Basic and acidic residues" evidence="9">
    <location>
        <begin position="457"/>
        <end position="469"/>
    </location>
</feature>
<dbReference type="NCBIfam" id="NF005829">
    <property type="entry name" value="PRK07726.1"/>
    <property type="match status" value="1"/>
</dbReference>
<accession>A0ABX5HUK9</accession>
<dbReference type="PANTHER" id="PTHR11390:SF21">
    <property type="entry name" value="DNA TOPOISOMERASE 3-ALPHA"/>
    <property type="match status" value="1"/>
</dbReference>